<gene>
    <name evidence="2" type="ORF">BSL78_20627</name>
</gene>
<dbReference type="OrthoDB" id="6082754at2759"/>
<comment type="caution">
    <text evidence="2">The sequence shown here is derived from an EMBL/GenBank/DDBJ whole genome shotgun (WGS) entry which is preliminary data.</text>
</comment>
<proteinExistence type="predicted"/>
<evidence type="ECO:0000256" key="1">
    <source>
        <dbReference type="SAM" id="Phobius"/>
    </source>
</evidence>
<accession>A0A2G8K3I7</accession>
<dbReference type="GO" id="GO:0043123">
    <property type="term" value="P:positive regulation of canonical NF-kappaB signal transduction"/>
    <property type="evidence" value="ECO:0007669"/>
    <property type="project" value="TreeGrafter"/>
</dbReference>
<sequence>MLSFGDQKSLFALLAAGFSASFSVISHSIMAPVDPWLKVRMVVRDAATVGMYIIIASRGVERLERRYRLAWMYQYGCALLTAFFCITAFQLNRSPQEQGALNFPYYIGEFTKIILAGTFMVCGLCLPRIGRPRQSVVY</sequence>
<keyword evidence="1" id="KW-1133">Transmembrane helix</keyword>
<feature type="transmembrane region" description="Helical" evidence="1">
    <location>
        <begin position="42"/>
        <end position="60"/>
    </location>
</feature>
<dbReference type="AlphaFoldDB" id="A0A2G8K3I7"/>
<feature type="transmembrane region" description="Helical" evidence="1">
    <location>
        <begin position="72"/>
        <end position="91"/>
    </location>
</feature>
<dbReference type="PANTHER" id="PTHR31034">
    <property type="entry name" value="TRANSMEMBRANE PROTEIN 101"/>
    <property type="match status" value="1"/>
</dbReference>
<dbReference type="EMBL" id="MRZV01000927">
    <property type="protein sequence ID" value="PIK42525.1"/>
    <property type="molecule type" value="Genomic_DNA"/>
</dbReference>
<keyword evidence="3" id="KW-1185">Reference proteome</keyword>
<feature type="transmembrane region" description="Helical" evidence="1">
    <location>
        <begin position="103"/>
        <end position="126"/>
    </location>
</feature>
<evidence type="ECO:0000313" key="3">
    <source>
        <dbReference type="Proteomes" id="UP000230750"/>
    </source>
</evidence>
<reference evidence="2 3" key="1">
    <citation type="journal article" date="2017" name="PLoS Biol.">
        <title>The sea cucumber genome provides insights into morphological evolution and visceral regeneration.</title>
        <authorList>
            <person name="Zhang X."/>
            <person name="Sun L."/>
            <person name="Yuan J."/>
            <person name="Sun Y."/>
            <person name="Gao Y."/>
            <person name="Zhang L."/>
            <person name="Li S."/>
            <person name="Dai H."/>
            <person name="Hamel J.F."/>
            <person name="Liu C."/>
            <person name="Yu Y."/>
            <person name="Liu S."/>
            <person name="Lin W."/>
            <person name="Guo K."/>
            <person name="Jin S."/>
            <person name="Xu P."/>
            <person name="Storey K.B."/>
            <person name="Huan P."/>
            <person name="Zhang T."/>
            <person name="Zhou Y."/>
            <person name="Zhang J."/>
            <person name="Lin C."/>
            <person name="Li X."/>
            <person name="Xing L."/>
            <person name="Huo D."/>
            <person name="Sun M."/>
            <person name="Wang L."/>
            <person name="Mercier A."/>
            <person name="Li F."/>
            <person name="Yang H."/>
            <person name="Xiang J."/>
        </authorList>
    </citation>
    <scope>NUCLEOTIDE SEQUENCE [LARGE SCALE GENOMIC DNA]</scope>
    <source>
        <strain evidence="2">Shaxun</strain>
        <tissue evidence="2">Muscle</tissue>
    </source>
</reference>
<dbReference type="Proteomes" id="UP000230750">
    <property type="component" value="Unassembled WGS sequence"/>
</dbReference>
<dbReference type="PANTHER" id="PTHR31034:SF2">
    <property type="entry name" value="TRANSMEMBRANE PROTEIN 101"/>
    <property type="match status" value="1"/>
</dbReference>
<dbReference type="Pfam" id="PF15111">
    <property type="entry name" value="TMEM101"/>
    <property type="match status" value="1"/>
</dbReference>
<keyword evidence="1" id="KW-0472">Membrane</keyword>
<evidence type="ECO:0000313" key="2">
    <source>
        <dbReference type="EMBL" id="PIK42525.1"/>
    </source>
</evidence>
<dbReference type="InterPro" id="IPR029371">
    <property type="entry name" value="TMEM101"/>
</dbReference>
<protein>
    <submittedName>
        <fullName evidence="2">Putative transmembrane protein</fullName>
    </submittedName>
</protein>
<organism evidence="2 3">
    <name type="scientific">Stichopus japonicus</name>
    <name type="common">Sea cucumber</name>
    <dbReference type="NCBI Taxonomy" id="307972"/>
    <lineage>
        <taxon>Eukaryota</taxon>
        <taxon>Metazoa</taxon>
        <taxon>Echinodermata</taxon>
        <taxon>Eleutherozoa</taxon>
        <taxon>Echinozoa</taxon>
        <taxon>Holothuroidea</taxon>
        <taxon>Aspidochirotacea</taxon>
        <taxon>Aspidochirotida</taxon>
        <taxon>Stichopodidae</taxon>
        <taxon>Apostichopus</taxon>
    </lineage>
</organism>
<keyword evidence="1 2" id="KW-0812">Transmembrane</keyword>
<name>A0A2G8K3I7_STIJA</name>